<dbReference type="NCBIfam" id="TIGR03292">
    <property type="entry name" value="PhnH_redo"/>
    <property type="match status" value="1"/>
</dbReference>
<dbReference type="Pfam" id="PF05845">
    <property type="entry name" value="PhnH"/>
    <property type="match status" value="1"/>
</dbReference>
<dbReference type="GO" id="GO:0016829">
    <property type="term" value="F:lyase activity"/>
    <property type="evidence" value="ECO:0007669"/>
    <property type="project" value="UniProtKB-KW"/>
</dbReference>
<evidence type="ECO:0000313" key="1">
    <source>
        <dbReference type="EMBL" id="QIN81327.1"/>
    </source>
</evidence>
<dbReference type="EMBL" id="CP045119">
    <property type="protein sequence ID" value="QIN81327.1"/>
    <property type="molecule type" value="Genomic_DNA"/>
</dbReference>
<dbReference type="InterPro" id="IPR008772">
    <property type="entry name" value="Phosphonate_metab_PhnH"/>
</dbReference>
<sequence>MGRGPADARLVRGDVVSAGVRTFDPVFDSQRVFRCVLQATAQPGKLFALPPTGVAPREAVARTLLDHEVTLCALGDRAEEAERISGLTGSRIVPVNEADFVLVSTGSGAGVSSLKRGTLERPETGATAIFAVRRLSNTGTLTLKLSGPGIRGGRSLGAEGLSAEVAEAIRESRQGYPLGVDVYLVDEAGQVAGLPRSTSLEVA</sequence>
<dbReference type="KEGG" id="rub:GBA63_00825"/>
<accession>A0A6G8Q4S6</accession>
<dbReference type="Gene3D" id="3.40.50.11310">
    <property type="entry name" value="Bacterial phosphonate metabolism protein PhnH"/>
    <property type="match status" value="1"/>
</dbReference>
<dbReference type="AlphaFoldDB" id="A0A6G8Q4S6"/>
<dbReference type="GO" id="GO:0019634">
    <property type="term" value="P:organic phosphonate metabolic process"/>
    <property type="evidence" value="ECO:0007669"/>
    <property type="project" value="InterPro"/>
</dbReference>
<gene>
    <name evidence="1" type="primary">phnH</name>
    <name evidence="1" type="ORF">GBA63_00825</name>
</gene>
<organism evidence="1 2">
    <name type="scientific">Rubrobacter tropicus</name>
    <dbReference type="NCBI Taxonomy" id="2653851"/>
    <lineage>
        <taxon>Bacteria</taxon>
        <taxon>Bacillati</taxon>
        <taxon>Actinomycetota</taxon>
        <taxon>Rubrobacteria</taxon>
        <taxon>Rubrobacterales</taxon>
        <taxon>Rubrobacteraceae</taxon>
        <taxon>Rubrobacter</taxon>
    </lineage>
</organism>
<dbReference type="PIRSF" id="PIRSF020680">
    <property type="entry name" value="PhnH"/>
    <property type="match status" value="1"/>
</dbReference>
<evidence type="ECO:0000313" key="2">
    <source>
        <dbReference type="Proteomes" id="UP000501452"/>
    </source>
</evidence>
<dbReference type="SUPFAM" id="SSF159709">
    <property type="entry name" value="PhnH-like"/>
    <property type="match status" value="1"/>
</dbReference>
<proteinExistence type="predicted"/>
<keyword evidence="1" id="KW-0456">Lyase</keyword>
<name>A0A6G8Q4S6_9ACTN</name>
<dbReference type="InterPro" id="IPR038058">
    <property type="entry name" value="PhnH-like_sp"/>
</dbReference>
<protein>
    <submittedName>
        <fullName evidence="1">Phosphonate C-P lyase system protein PhnH</fullName>
    </submittedName>
</protein>
<keyword evidence="2" id="KW-1185">Reference proteome</keyword>
<reference evidence="1 2" key="1">
    <citation type="submission" date="2019-10" db="EMBL/GenBank/DDBJ databases">
        <title>Rubrobacter sp nov SCSIO 52090 isolated from a deep-sea sediment in the South China Sea.</title>
        <authorList>
            <person name="Chen R.W."/>
        </authorList>
    </citation>
    <scope>NUCLEOTIDE SEQUENCE [LARGE SCALE GENOMIC DNA]</scope>
    <source>
        <strain evidence="1 2">SCSIO 52909</strain>
    </source>
</reference>
<dbReference type="Proteomes" id="UP000501452">
    <property type="component" value="Chromosome"/>
</dbReference>